<dbReference type="GO" id="GO:0005884">
    <property type="term" value="C:actin filament"/>
    <property type="evidence" value="ECO:0007669"/>
    <property type="project" value="TreeGrafter"/>
</dbReference>
<dbReference type="Gene3D" id="3.40.20.10">
    <property type="entry name" value="Severin"/>
    <property type="match status" value="1"/>
</dbReference>
<feature type="compositionally biased region" description="Basic and acidic residues" evidence="9">
    <location>
        <begin position="266"/>
        <end position="279"/>
    </location>
</feature>
<feature type="region of interest" description="Disordered" evidence="9">
    <location>
        <begin position="243"/>
        <end position="540"/>
    </location>
</feature>
<dbReference type="PROSITE" id="PS51263">
    <property type="entry name" value="ADF_H"/>
    <property type="match status" value="1"/>
</dbReference>
<dbReference type="Pfam" id="PF00241">
    <property type="entry name" value="Cofilin_ADF"/>
    <property type="match status" value="1"/>
</dbReference>
<feature type="compositionally biased region" description="Acidic residues" evidence="9">
    <location>
        <begin position="337"/>
        <end position="349"/>
    </location>
</feature>
<feature type="compositionally biased region" description="Polar residues" evidence="9">
    <location>
        <begin position="144"/>
        <end position="166"/>
    </location>
</feature>
<feature type="compositionally biased region" description="Acidic residues" evidence="9">
    <location>
        <begin position="427"/>
        <end position="444"/>
    </location>
</feature>
<evidence type="ECO:0000256" key="3">
    <source>
        <dbReference type="ARBA" id="ARBA00022490"/>
    </source>
</evidence>
<evidence type="ECO:0000256" key="8">
    <source>
        <dbReference type="PROSITE-ProRule" id="PRU00192"/>
    </source>
</evidence>
<evidence type="ECO:0000256" key="6">
    <source>
        <dbReference type="ARBA" id="ARBA00023212"/>
    </source>
</evidence>
<evidence type="ECO:0000256" key="7">
    <source>
        <dbReference type="ARBA" id="ARBA00072614"/>
    </source>
</evidence>
<keyword evidence="5" id="KW-0009">Actin-binding</keyword>
<accession>A0AA35IVG3</accession>
<dbReference type="CDD" id="cd11961">
    <property type="entry name" value="SH3_Abp1_fungi_C2"/>
    <property type="match status" value="1"/>
</dbReference>
<dbReference type="GO" id="GO:0051015">
    <property type="term" value="F:actin filament binding"/>
    <property type="evidence" value="ECO:0007669"/>
    <property type="project" value="TreeGrafter"/>
</dbReference>
<evidence type="ECO:0000259" key="11">
    <source>
        <dbReference type="PROSITE" id="PS51263"/>
    </source>
</evidence>
<dbReference type="FunFam" id="2.30.30.40:FF:000277">
    <property type="entry name" value="Actin-binding protein"/>
    <property type="match status" value="1"/>
</dbReference>
<feature type="domain" description="SH3" evidence="10">
    <location>
        <begin position="531"/>
        <end position="591"/>
    </location>
</feature>
<dbReference type="SMART" id="SM00326">
    <property type="entry name" value="SH3"/>
    <property type="match status" value="1"/>
</dbReference>
<dbReference type="Gene3D" id="2.30.30.40">
    <property type="entry name" value="SH3 Domains"/>
    <property type="match status" value="1"/>
</dbReference>
<dbReference type="SUPFAM" id="SSF50044">
    <property type="entry name" value="SH3-domain"/>
    <property type="match status" value="1"/>
</dbReference>
<dbReference type="InterPro" id="IPR035718">
    <property type="entry name" value="Abp1_fungi_SH3_C2"/>
</dbReference>
<reference evidence="12" key="1">
    <citation type="submission" date="2022-10" db="EMBL/GenBank/DDBJ databases">
        <authorList>
            <person name="Byrne P K."/>
        </authorList>
    </citation>
    <scope>NUCLEOTIDE SEQUENCE</scope>
    <source>
        <strain evidence="12">IFO1815</strain>
    </source>
</reference>
<evidence type="ECO:0000256" key="5">
    <source>
        <dbReference type="ARBA" id="ARBA00023203"/>
    </source>
</evidence>
<feature type="compositionally biased region" description="Low complexity" evidence="9">
    <location>
        <begin position="179"/>
        <end position="192"/>
    </location>
</feature>
<feature type="compositionally biased region" description="Acidic residues" evidence="9">
    <location>
        <begin position="487"/>
        <end position="504"/>
    </location>
</feature>
<feature type="compositionally biased region" description="Basic and acidic residues" evidence="9">
    <location>
        <begin position="350"/>
        <end position="367"/>
    </location>
</feature>
<keyword evidence="3" id="KW-0963">Cytoplasm</keyword>
<dbReference type="AlphaFoldDB" id="A0AA35IVG3"/>
<feature type="compositionally biased region" description="Basic and acidic residues" evidence="9">
    <location>
        <begin position="297"/>
        <end position="312"/>
    </location>
</feature>
<evidence type="ECO:0000259" key="10">
    <source>
        <dbReference type="PROSITE" id="PS50002"/>
    </source>
</evidence>
<dbReference type="InterPro" id="IPR029006">
    <property type="entry name" value="ADF-H/Gelsolin-like_dom_sf"/>
</dbReference>
<comment type="subcellular location">
    <subcellularLocation>
        <location evidence="1">Cytoplasm</location>
        <location evidence="1">Cytoskeleton</location>
    </subcellularLocation>
</comment>
<sequence>MALEPIDYTTHSREIDAEYLKIVRGSDPDTTWLIISPNAKKEYEPESTGSSFHDFLQSFDETKVQYGLARVSPPGSDVEKIIIIGWCPDSAPLKTRASFAANFATVANNLFKGYHVQVTARDEDDLDENELLMKISNAAGARYSIQTSSKQQGKASTSPVKKNFTPSKGPAPFSEKIPVKAPSAVPAAKISSRVNDKNDDDDWNEPELKERDFDQAPLKPNQSSYKPIGKIDLQKVIAEEKAKEDPRLVQRPTVAGSKIDPSSDIAHLKNESKLQRESEFNSFLGTTKPPSMMESSLKNDGDKVIKGFRNEKSPAQLWAEKKAKQNSGNVETKTETSEPEVPEDESDTEPDVKDLKSKFEELAASEKVEEEIDNKFIAPPKKAEPTIISPKPFSKPQEPAKAEETQQSKTAYKKIGNPLPGMHIEADNDDEQEDDDDWDDDEDTAPQPPLPSRNVASASPEKKEEIQLEVEAPSVPSRNSISSKEEEAAEEEAAKEEATEEEEQATPQLPSRSSAAPPPPPRRATPEKKPKENPWATAEYDYDAAEDNELTFVENDKIINIEFVDDDWWLGELEKDGSKGLFPSNYVSLGN</sequence>
<feature type="compositionally biased region" description="Polar residues" evidence="9">
    <location>
        <begin position="280"/>
        <end position="296"/>
    </location>
</feature>
<dbReference type="PROSITE" id="PS50002">
    <property type="entry name" value="SH3"/>
    <property type="match status" value="1"/>
</dbReference>
<dbReference type="Proteomes" id="UP001161438">
    <property type="component" value="Chromosome 3"/>
</dbReference>
<evidence type="ECO:0000256" key="4">
    <source>
        <dbReference type="ARBA" id="ARBA00022737"/>
    </source>
</evidence>
<feature type="domain" description="ADF-H" evidence="11">
    <location>
        <begin position="7"/>
        <end position="136"/>
    </location>
</feature>
<dbReference type="GeneID" id="80916872"/>
<gene>
    <name evidence="12" type="primary">SMKI03G1370</name>
    <name evidence="12" type="ORF">SMKI_03G1370</name>
</gene>
<evidence type="ECO:0000256" key="9">
    <source>
        <dbReference type="SAM" id="MobiDB-lite"/>
    </source>
</evidence>
<evidence type="ECO:0000313" key="13">
    <source>
        <dbReference type="Proteomes" id="UP001161438"/>
    </source>
</evidence>
<dbReference type="EMBL" id="OX365759">
    <property type="protein sequence ID" value="CAI4037659.1"/>
    <property type="molecule type" value="Genomic_DNA"/>
</dbReference>
<dbReference type="CDD" id="cd11281">
    <property type="entry name" value="ADF_drebrin_like"/>
    <property type="match status" value="1"/>
</dbReference>
<proteinExistence type="predicted"/>
<evidence type="ECO:0000313" key="12">
    <source>
        <dbReference type="EMBL" id="CAI4037659.1"/>
    </source>
</evidence>
<dbReference type="GO" id="GO:0030864">
    <property type="term" value="C:cortical actin cytoskeleton"/>
    <property type="evidence" value="ECO:0007669"/>
    <property type="project" value="TreeGrafter"/>
</dbReference>
<dbReference type="InterPro" id="IPR036028">
    <property type="entry name" value="SH3-like_dom_sf"/>
</dbReference>
<feature type="region of interest" description="Disordered" evidence="9">
    <location>
        <begin position="144"/>
        <end position="227"/>
    </location>
</feature>
<keyword evidence="6" id="KW-0206">Cytoskeleton</keyword>
<dbReference type="PANTHER" id="PTHR10829:SF25">
    <property type="entry name" value="DREBRIN-LIKE PROTEIN"/>
    <property type="match status" value="1"/>
</dbReference>
<dbReference type="SMART" id="SM00102">
    <property type="entry name" value="ADF"/>
    <property type="match status" value="1"/>
</dbReference>
<dbReference type="GO" id="GO:0030427">
    <property type="term" value="C:site of polarized growth"/>
    <property type="evidence" value="ECO:0007669"/>
    <property type="project" value="TreeGrafter"/>
</dbReference>
<dbReference type="GO" id="GO:0030833">
    <property type="term" value="P:regulation of actin filament polymerization"/>
    <property type="evidence" value="ECO:0007669"/>
    <property type="project" value="TreeGrafter"/>
</dbReference>
<keyword evidence="13" id="KW-1185">Reference proteome</keyword>
<dbReference type="InterPro" id="IPR001452">
    <property type="entry name" value="SH3_domain"/>
</dbReference>
<organism evidence="12 13">
    <name type="scientific">Saccharomyces mikatae IFO 1815</name>
    <dbReference type="NCBI Taxonomy" id="226126"/>
    <lineage>
        <taxon>Eukaryota</taxon>
        <taxon>Fungi</taxon>
        <taxon>Dikarya</taxon>
        <taxon>Ascomycota</taxon>
        <taxon>Saccharomycotina</taxon>
        <taxon>Saccharomycetes</taxon>
        <taxon>Saccharomycetales</taxon>
        <taxon>Saccharomycetaceae</taxon>
        <taxon>Saccharomyces</taxon>
    </lineage>
</organism>
<dbReference type="Pfam" id="PF00018">
    <property type="entry name" value="SH3_1"/>
    <property type="match status" value="1"/>
</dbReference>
<dbReference type="FunFam" id="3.40.20.10:FF:000052">
    <property type="entry name" value="Actin-binding protein"/>
    <property type="match status" value="1"/>
</dbReference>
<keyword evidence="4" id="KW-0677">Repeat</keyword>
<dbReference type="PANTHER" id="PTHR10829">
    <property type="entry name" value="CORTACTIN AND DREBRIN"/>
    <property type="match status" value="1"/>
</dbReference>
<dbReference type="RefSeq" id="XP_056080776.1">
    <property type="nucleotide sequence ID" value="XM_056226508.1"/>
</dbReference>
<name>A0AA35IVG3_SACMI</name>
<dbReference type="SUPFAM" id="SSF55753">
    <property type="entry name" value="Actin depolymerizing proteins"/>
    <property type="match status" value="1"/>
</dbReference>
<dbReference type="InterPro" id="IPR002108">
    <property type="entry name" value="ADF-H"/>
</dbReference>
<evidence type="ECO:0000256" key="2">
    <source>
        <dbReference type="ARBA" id="ARBA00022443"/>
    </source>
</evidence>
<keyword evidence="2 8" id="KW-0728">SH3 domain</keyword>
<protein>
    <recommendedName>
        <fullName evidence="7">Actin-binding protein</fullName>
    </recommendedName>
</protein>
<dbReference type="PRINTS" id="PR00452">
    <property type="entry name" value="SH3DOMAIN"/>
</dbReference>
<evidence type="ECO:0000256" key="1">
    <source>
        <dbReference type="ARBA" id="ARBA00004245"/>
    </source>
</evidence>